<dbReference type="Proteomes" id="UP001055879">
    <property type="component" value="Linkage Group LG17"/>
</dbReference>
<reference evidence="2" key="1">
    <citation type="journal article" date="2022" name="Mol. Ecol. Resour.">
        <title>The genomes of chicory, endive, great burdock and yacon provide insights into Asteraceae palaeo-polyploidization history and plant inulin production.</title>
        <authorList>
            <person name="Fan W."/>
            <person name="Wang S."/>
            <person name="Wang H."/>
            <person name="Wang A."/>
            <person name="Jiang F."/>
            <person name="Liu H."/>
            <person name="Zhao H."/>
            <person name="Xu D."/>
            <person name="Zhang Y."/>
        </authorList>
    </citation>
    <scope>NUCLEOTIDE SEQUENCE [LARGE SCALE GENOMIC DNA]</scope>
    <source>
        <strain evidence="2">cv. Niubang</strain>
    </source>
</reference>
<protein>
    <submittedName>
        <fullName evidence="1">Uncharacterized protein</fullName>
    </submittedName>
</protein>
<keyword evidence="2" id="KW-1185">Reference proteome</keyword>
<dbReference type="EMBL" id="CM042063">
    <property type="protein sequence ID" value="KAI3667356.1"/>
    <property type="molecule type" value="Genomic_DNA"/>
</dbReference>
<reference evidence="1 2" key="2">
    <citation type="journal article" date="2022" name="Mol. Ecol. Resour.">
        <title>The genomes of chicory, endive, great burdock and yacon provide insights into Asteraceae paleo-polyploidization history and plant inulin production.</title>
        <authorList>
            <person name="Fan W."/>
            <person name="Wang S."/>
            <person name="Wang H."/>
            <person name="Wang A."/>
            <person name="Jiang F."/>
            <person name="Liu H."/>
            <person name="Zhao H."/>
            <person name="Xu D."/>
            <person name="Zhang Y."/>
        </authorList>
    </citation>
    <scope>NUCLEOTIDE SEQUENCE [LARGE SCALE GENOMIC DNA]</scope>
    <source>
        <strain evidence="2">cv. Niubang</strain>
    </source>
</reference>
<name>A0ACB8XJB5_ARCLA</name>
<evidence type="ECO:0000313" key="2">
    <source>
        <dbReference type="Proteomes" id="UP001055879"/>
    </source>
</evidence>
<proteinExistence type="predicted"/>
<organism evidence="1 2">
    <name type="scientific">Arctium lappa</name>
    <name type="common">Greater burdock</name>
    <name type="synonym">Lappa major</name>
    <dbReference type="NCBI Taxonomy" id="4217"/>
    <lineage>
        <taxon>Eukaryota</taxon>
        <taxon>Viridiplantae</taxon>
        <taxon>Streptophyta</taxon>
        <taxon>Embryophyta</taxon>
        <taxon>Tracheophyta</taxon>
        <taxon>Spermatophyta</taxon>
        <taxon>Magnoliopsida</taxon>
        <taxon>eudicotyledons</taxon>
        <taxon>Gunneridae</taxon>
        <taxon>Pentapetalae</taxon>
        <taxon>asterids</taxon>
        <taxon>campanulids</taxon>
        <taxon>Asterales</taxon>
        <taxon>Asteraceae</taxon>
        <taxon>Carduoideae</taxon>
        <taxon>Cardueae</taxon>
        <taxon>Arctiinae</taxon>
        <taxon>Arctium</taxon>
    </lineage>
</organism>
<evidence type="ECO:0000313" key="1">
    <source>
        <dbReference type="EMBL" id="KAI3667356.1"/>
    </source>
</evidence>
<sequence length="469" mass="52606">MTGFKHLLNHYVEEPAGTVSFANSELTGFIRGHGSLTNDTVTIKKILFVDGLDHNLFSTSQFCESKFQVRFTEDSCLIKDKDGSINQLARHGIVKGLPKLRFEKNSLCPACEMGKMKRSSHKAKTEFSSSTPLELIHMDLCGPMRTQSINGTKYILVMIDEYSRYTWCYILNDCDNLGKFNKKADEGYFIGYSLTSKAYRVYNRRTKTLMENLLFFDAFLDICANFDKSNISASSSEVPVSTEDISGPSEIVTISTSLGTITPVLSDNANLNSASVDTASGKEVLSTSSAVPEQLQSETNVQDVPSTSEVEPAIYDEYDEDNTHISVQPLPSTTRWTRDHPLHNIIGDVHSEVKTRATSANFCLYSSFLSSLEPKKVSEALRDPDWILAMQDELLQFERNKVWRLIPLPEGKSVIGTKWVFRNKRDEVGVVVRNKALLVAKGYCQQEGIDYDETFAPVARIEDIRIFLS</sequence>
<comment type="caution">
    <text evidence="1">The sequence shown here is derived from an EMBL/GenBank/DDBJ whole genome shotgun (WGS) entry which is preliminary data.</text>
</comment>
<accession>A0ACB8XJB5</accession>
<gene>
    <name evidence="1" type="ORF">L6452_42411</name>
</gene>